<dbReference type="AlphaFoldDB" id="A0A0L0NZD9"/>
<dbReference type="VEuPathDB" id="FungiDB:QG37_03648"/>
<comment type="caution">
    <text evidence="1">The sequence shown here is derived from an EMBL/GenBank/DDBJ whole genome shotgun (WGS) entry which is preliminary data.</text>
</comment>
<protein>
    <submittedName>
        <fullName evidence="1">Uncharacterized protein</fullName>
    </submittedName>
</protein>
<sequence>MREGVVVVSGMSWGTPNEEFCDEGRRKRFYTWGLRDGDVKFEWLHTKLFHEVQKSSTNASFLNGCEKFVSTFLSKCIDYRKNRKQFGSIN</sequence>
<evidence type="ECO:0000313" key="1">
    <source>
        <dbReference type="EMBL" id="KND99507.1"/>
    </source>
</evidence>
<accession>A0A0L0NZD9</accession>
<dbReference type="Proteomes" id="UP000037122">
    <property type="component" value="Unassembled WGS sequence"/>
</dbReference>
<evidence type="ECO:0000313" key="2">
    <source>
        <dbReference type="Proteomes" id="UP000037122"/>
    </source>
</evidence>
<organism evidence="1 2">
    <name type="scientific">Candidozyma auris</name>
    <name type="common">Yeast</name>
    <name type="synonym">Candida auris</name>
    <dbReference type="NCBI Taxonomy" id="498019"/>
    <lineage>
        <taxon>Eukaryota</taxon>
        <taxon>Fungi</taxon>
        <taxon>Dikarya</taxon>
        <taxon>Ascomycota</taxon>
        <taxon>Saccharomycotina</taxon>
        <taxon>Pichiomycetes</taxon>
        <taxon>Metschnikowiaceae</taxon>
        <taxon>Candidozyma</taxon>
    </lineage>
</organism>
<gene>
    <name evidence="1" type="ORF">QG37_03648</name>
</gene>
<name>A0A0L0NZD9_CANAR</name>
<dbReference type="EMBL" id="LGST01000023">
    <property type="protein sequence ID" value="KND99507.1"/>
    <property type="molecule type" value="Genomic_DNA"/>
</dbReference>
<proteinExistence type="predicted"/>
<reference evidence="2" key="1">
    <citation type="journal article" date="2015" name="BMC Genomics">
        <title>Draft genome of a commonly misdiagnosed multidrug resistant pathogen Candida auris.</title>
        <authorList>
            <person name="Chatterjee S."/>
            <person name="Alampalli S.V."/>
            <person name="Nageshan R.K."/>
            <person name="Chettiar S.T."/>
            <person name="Joshi S."/>
            <person name="Tatu U.S."/>
        </authorList>
    </citation>
    <scope>NUCLEOTIDE SEQUENCE [LARGE SCALE GENOMIC DNA]</scope>
    <source>
        <strain evidence="2">6684</strain>
    </source>
</reference>